<reference evidence="4 5" key="1">
    <citation type="journal article" date="2024" name="Nat. Commun.">
        <title>Phylogenomics reveals the evolutionary origins of lichenization in chlorophyte algae.</title>
        <authorList>
            <person name="Puginier C."/>
            <person name="Libourel C."/>
            <person name="Otte J."/>
            <person name="Skaloud P."/>
            <person name="Haon M."/>
            <person name="Grisel S."/>
            <person name="Petersen M."/>
            <person name="Berrin J.G."/>
            <person name="Delaux P.M."/>
            <person name="Dal Grande F."/>
            <person name="Keller J."/>
        </authorList>
    </citation>
    <scope>NUCLEOTIDE SEQUENCE [LARGE SCALE GENOMIC DNA]</scope>
    <source>
        <strain evidence="4 5">SAG 2043</strain>
    </source>
</reference>
<dbReference type="AlphaFoldDB" id="A0AAW1PFR8"/>
<evidence type="ECO:0000259" key="3">
    <source>
        <dbReference type="Pfam" id="PF24181"/>
    </source>
</evidence>
<dbReference type="Gene3D" id="1.25.10.10">
    <property type="entry name" value="Leucine-rich Repeat Variant"/>
    <property type="match status" value="1"/>
</dbReference>
<dbReference type="EMBL" id="JALJOR010000011">
    <property type="protein sequence ID" value="KAK9808680.1"/>
    <property type="molecule type" value="Genomic_DNA"/>
</dbReference>
<feature type="domain" description="TTI1 N-terminal TPR" evidence="2">
    <location>
        <begin position="60"/>
        <end position="401"/>
    </location>
</feature>
<accession>A0AAW1PFR8</accession>
<evidence type="ECO:0000313" key="4">
    <source>
        <dbReference type="EMBL" id="KAK9808680.1"/>
    </source>
</evidence>
<dbReference type="InterPro" id="IPR057567">
    <property type="entry name" value="TPR_TTI1_C"/>
</dbReference>
<dbReference type="GO" id="GO:0005737">
    <property type="term" value="C:cytoplasm"/>
    <property type="evidence" value="ECO:0007669"/>
    <property type="project" value="TreeGrafter"/>
</dbReference>
<dbReference type="Pfam" id="PF24181">
    <property type="entry name" value="TPR_TTI1_C"/>
    <property type="match status" value="1"/>
</dbReference>
<dbReference type="InterPro" id="IPR057566">
    <property type="entry name" value="TPR_TTI1_N"/>
</dbReference>
<organism evidence="4 5">
    <name type="scientific">[Myrmecia] bisecta</name>
    <dbReference type="NCBI Taxonomy" id="41462"/>
    <lineage>
        <taxon>Eukaryota</taxon>
        <taxon>Viridiplantae</taxon>
        <taxon>Chlorophyta</taxon>
        <taxon>core chlorophytes</taxon>
        <taxon>Trebouxiophyceae</taxon>
        <taxon>Trebouxiales</taxon>
        <taxon>Trebouxiaceae</taxon>
        <taxon>Myrmecia</taxon>
    </lineage>
</organism>
<dbReference type="Pfam" id="PF21547">
    <property type="entry name" value="TTI1"/>
    <property type="match status" value="1"/>
</dbReference>
<dbReference type="Pfam" id="PF24173">
    <property type="entry name" value="TPR_TTI1_N"/>
    <property type="match status" value="1"/>
</dbReference>
<evidence type="ECO:0000259" key="2">
    <source>
        <dbReference type="Pfam" id="PF24173"/>
    </source>
</evidence>
<feature type="region of interest" description="Disordered" evidence="1">
    <location>
        <begin position="293"/>
        <end position="323"/>
    </location>
</feature>
<dbReference type="PANTHER" id="PTHR18460:SF3">
    <property type="entry name" value="TELO2-INTERACTING PROTEIN 1 HOMOLOG"/>
    <property type="match status" value="1"/>
</dbReference>
<feature type="region of interest" description="Disordered" evidence="1">
    <location>
        <begin position="32"/>
        <end position="51"/>
    </location>
</feature>
<dbReference type="PANTHER" id="PTHR18460">
    <property type="entry name" value="TEL2 INTERACTING PROTEIN 1 TTI1 FAMILY MEMBER"/>
    <property type="match status" value="1"/>
</dbReference>
<dbReference type="InterPro" id="IPR052587">
    <property type="entry name" value="TELO2-interacting_protein_1"/>
</dbReference>
<name>A0AAW1PFR8_9CHLO</name>
<dbReference type="InterPro" id="IPR016024">
    <property type="entry name" value="ARM-type_fold"/>
</dbReference>
<comment type="caution">
    <text evidence="4">The sequence shown here is derived from an EMBL/GenBank/DDBJ whole genome shotgun (WGS) entry which is preliminary data.</text>
</comment>
<evidence type="ECO:0000256" key="1">
    <source>
        <dbReference type="SAM" id="MobiDB-lite"/>
    </source>
</evidence>
<feature type="domain" description="TTI1 C-terminal TPR" evidence="3">
    <location>
        <begin position="785"/>
        <end position="989"/>
    </location>
</feature>
<keyword evidence="5" id="KW-1185">Reference proteome</keyword>
<evidence type="ECO:0000313" key="5">
    <source>
        <dbReference type="Proteomes" id="UP001489004"/>
    </source>
</evidence>
<protein>
    <submittedName>
        <fullName evidence="4">Uncharacterized protein</fullName>
    </submittedName>
</protein>
<feature type="region of interest" description="Disordered" evidence="1">
    <location>
        <begin position="502"/>
        <end position="551"/>
    </location>
</feature>
<feature type="compositionally biased region" description="Low complexity" evidence="1">
    <location>
        <begin position="32"/>
        <end position="42"/>
    </location>
</feature>
<gene>
    <name evidence="4" type="ORF">WJX72_001826</name>
</gene>
<dbReference type="SUPFAM" id="SSF48371">
    <property type="entry name" value="ARM repeat"/>
    <property type="match status" value="1"/>
</dbReference>
<dbReference type="InterPro" id="IPR049362">
    <property type="entry name" value="TTI1_rpt"/>
</dbReference>
<dbReference type="InterPro" id="IPR011989">
    <property type="entry name" value="ARM-like"/>
</dbReference>
<proteinExistence type="predicted"/>
<sequence>MSQLLAPIAGCTDYVLFPLLFIVDSVALTHQPPGARRPPAAGDQTSPQGEAAIPIPAAKSDRVAERVLQCIEVVVRRCTMDSGDQMIQLLERIAVVAGLPVDRAAEEVRHRAIQCLNSLLSNMGPSQLGGPITALQDPKHTPMVGYLAHLMLSAAEQEAKVGHTGSKALRATALQALRRLIVAVGTADGLAFVLPGIASGLAKAMMTAGTSHGTRARSGAAAGSAAAAEAVKGMVALLTITLGDRACRPILAPAGESEDPEAAALWPLDSLDSTLRSTEATLEAMRKLAVKHAKARGGAESGVDEEETTPTLPSKPQPNCAARAGPETMVVVRDEAWVKQGAQRIHNLLTQALPLLCSHPRPAVRAAVAQGAVELLAQCSLALQQSTELLLEIIFTLAQDEWPQVPEDAVKAVTVRLIAGLVRALKTGEEAASQAGGSALRGLIDHLLGDLEKTLPKGDASSAAGGLGSGSTGGWQCSAAAVVAVISEVLYGASPAWAQSQARQQAQRRQAQQATQHAQQAHGLTAQHAQQQADQGAQPNGDAQKDQQRQQQLQTLEGVVGLVMDALTVETLWGVPTHLDMATDAANPPTPQVLGENALLMRVLLETVGVAARAIGLRFTANGRILRTVLLPVLERMGDPSPFVAAAAATAVGSICMHCGYASLQGLVAANADYIVDGVCRQLRHLDEYPRAPHLFAALLRKAGVAPSLLPLLAEPARAAFQGLSILARRKRPRHTAAFLQALVEIVSGAAADADDWMGMADWRSRVHAAAVLASAAADVTGPLLTSSDLKVMLLAVDVAVGGLRALQATTAFTQLEEYHIAPYVVKPDKIEPVPPETPALLPSVHALWGPLIAALKDSRVAAVEKALATLAELAELAGGDFLARRTQLEAWPVLARLLKYGPSQQRASLEAGQDDGKLAPAVVQRVRHAVLSCLASMAGSSAARAAVQGLASPMVEAAAMYLGGNELPAVKEAASQVLLAVASFDPDAGTSAAA</sequence>
<feature type="compositionally biased region" description="Low complexity" evidence="1">
    <location>
        <begin position="502"/>
        <end position="542"/>
    </location>
</feature>
<dbReference type="Proteomes" id="UP001489004">
    <property type="component" value="Unassembled WGS sequence"/>
</dbReference>